<dbReference type="GO" id="GO:0051287">
    <property type="term" value="F:NAD binding"/>
    <property type="evidence" value="ECO:0007669"/>
    <property type="project" value="InterPro"/>
</dbReference>
<feature type="domain" description="D-isomer specific 2-hydroxyacid dehydrogenase NAD-binding" evidence="7">
    <location>
        <begin position="113"/>
        <end position="285"/>
    </location>
</feature>
<evidence type="ECO:0000256" key="2">
    <source>
        <dbReference type="ARBA" id="ARBA00022605"/>
    </source>
</evidence>
<evidence type="ECO:0000256" key="1">
    <source>
        <dbReference type="ARBA" id="ARBA00005854"/>
    </source>
</evidence>
<keyword evidence="3 5" id="KW-0560">Oxidoreductase</keyword>
<accession>A0A430AMC7</accession>
<evidence type="ECO:0000313" key="9">
    <source>
        <dbReference type="Proteomes" id="UP000286773"/>
    </source>
</evidence>
<keyword evidence="9" id="KW-1185">Reference proteome</keyword>
<reference evidence="8 9" key="1">
    <citation type="submission" date="2017-05" db="EMBL/GenBank/DDBJ databases">
        <title>Vagococcus spp. assemblies.</title>
        <authorList>
            <person name="Gulvik C.A."/>
        </authorList>
    </citation>
    <scope>NUCLEOTIDE SEQUENCE [LARGE SCALE GENOMIC DNA]</scope>
    <source>
        <strain evidence="8 9">LMG 24798</strain>
    </source>
</reference>
<dbReference type="PROSITE" id="PS00671">
    <property type="entry name" value="D_2_HYDROXYACID_DH_3"/>
    <property type="match status" value="1"/>
</dbReference>
<protein>
    <submittedName>
        <fullName evidence="8">Hydroxyacid dehydrogenase</fullName>
    </submittedName>
</protein>
<organism evidence="8 9">
    <name type="scientific">Vagococcus acidifermentans</name>
    <dbReference type="NCBI Taxonomy" id="564710"/>
    <lineage>
        <taxon>Bacteria</taxon>
        <taxon>Bacillati</taxon>
        <taxon>Bacillota</taxon>
        <taxon>Bacilli</taxon>
        <taxon>Lactobacillales</taxon>
        <taxon>Enterococcaceae</taxon>
        <taxon>Vagococcus</taxon>
    </lineage>
</organism>
<dbReference type="Pfam" id="PF00389">
    <property type="entry name" value="2-Hacid_dh"/>
    <property type="match status" value="1"/>
</dbReference>
<dbReference type="Pfam" id="PF02826">
    <property type="entry name" value="2-Hacid_dh_C"/>
    <property type="match status" value="1"/>
</dbReference>
<dbReference type="Gene3D" id="3.40.50.720">
    <property type="entry name" value="NAD(P)-binding Rossmann-like Domain"/>
    <property type="match status" value="2"/>
</dbReference>
<dbReference type="SUPFAM" id="SSF51735">
    <property type="entry name" value="NAD(P)-binding Rossmann-fold domains"/>
    <property type="match status" value="1"/>
</dbReference>
<dbReference type="Proteomes" id="UP000286773">
    <property type="component" value="Unassembled WGS sequence"/>
</dbReference>
<dbReference type="OrthoDB" id="9805416at2"/>
<proteinExistence type="inferred from homology"/>
<sequence length="309" mass="34289">MKKILVTPRSFAKYNYRQVAELFKKHNVEAEFNPYGQIMTEDQMSDLLSDKDGVIVGVDPLHEEVLRQAPQLKAIAKYGVGVDNIDTGYTDEHAIKVSRTLNANADAVADYSFALLMAVARRVVEINNGCKAGDWQKKIALDIFEKKIGILGLGAIGRGVVKRAQGFDMSIYAYDMYPDEAFVAQNDIRLTDVDTIIRECDFISIHLPLTPDTKHLLNADNLKQAKKNLIIVNTARGGIVDEETLYQLCKENRIFGAGIDVFEQEPPQQSKLLELENVVIGSHTAASTVGATEKMSLMAAENIIKDLED</sequence>
<feature type="domain" description="D-isomer specific 2-hydroxyacid dehydrogenase catalytic" evidence="6">
    <location>
        <begin position="20"/>
        <end position="305"/>
    </location>
</feature>
<gene>
    <name evidence="8" type="ORF">CBF27_13580</name>
</gene>
<dbReference type="AlphaFoldDB" id="A0A430AMC7"/>
<evidence type="ECO:0000256" key="5">
    <source>
        <dbReference type="RuleBase" id="RU003719"/>
    </source>
</evidence>
<dbReference type="InterPro" id="IPR050857">
    <property type="entry name" value="D-2-hydroxyacid_DH"/>
</dbReference>
<keyword evidence="2" id="KW-0028">Amino-acid biosynthesis</keyword>
<dbReference type="GO" id="GO:0016616">
    <property type="term" value="F:oxidoreductase activity, acting on the CH-OH group of donors, NAD or NADP as acceptor"/>
    <property type="evidence" value="ECO:0007669"/>
    <property type="project" value="InterPro"/>
</dbReference>
<keyword evidence="4" id="KW-0520">NAD</keyword>
<dbReference type="PROSITE" id="PS00065">
    <property type="entry name" value="D_2_HYDROXYACID_DH_1"/>
    <property type="match status" value="1"/>
</dbReference>
<dbReference type="EMBL" id="NGKC01000024">
    <property type="protein sequence ID" value="RSU09057.1"/>
    <property type="molecule type" value="Genomic_DNA"/>
</dbReference>
<dbReference type="GO" id="GO:0008652">
    <property type="term" value="P:amino acid biosynthetic process"/>
    <property type="evidence" value="ECO:0007669"/>
    <property type="project" value="UniProtKB-KW"/>
</dbReference>
<dbReference type="FunFam" id="3.40.50.720:FF:000203">
    <property type="entry name" value="D-3-phosphoglycerate dehydrogenase (SerA)"/>
    <property type="match status" value="1"/>
</dbReference>
<dbReference type="InterPro" id="IPR029752">
    <property type="entry name" value="D-isomer_DH_CS1"/>
</dbReference>
<dbReference type="InterPro" id="IPR006140">
    <property type="entry name" value="D-isomer_DH_NAD-bd"/>
</dbReference>
<dbReference type="PANTHER" id="PTHR42789">
    <property type="entry name" value="D-ISOMER SPECIFIC 2-HYDROXYACID DEHYDROGENASE FAMILY PROTEIN (AFU_ORTHOLOGUE AFUA_6G10090)"/>
    <property type="match status" value="1"/>
</dbReference>
<comment type="caution">
    <text evidence="8">The sequence shown here is derived from an EMBL/GenBank/DDBJ whole genome shotgun (WGS) entry which is preliminary data.</text>
</comment>
<dbReference type="CDD" id="cd12172">
    <property type="entry name" value="PGDH_like_2"/>
    <property type="match status" value="1"/>
</dbReference>
<dbReference type="InterPro" id="IPR006139">
    <property type="entry name" value="D-isomer_2_OHA_DH_cat_dom"/>
</dbReference>
<name>A0A430AMC7_9ENTE</name>
<comment type="similarity">
    <text evidence="1 5">Belongs to the D-isomer specific 2-hydroxyacid dehydrogenase family.</text>
</comment>
<dbReference type="InterPro" id="IPR036291">
    <property type="entry name" value="NAD(P)-bd_dom_sf"/>
</dbReference>
<evidence type="ECO:0000256" key="3">
    <source>
        <dbReference type="ARBA" id="ARBA00023002"/>
    </source>
</evidence>
<evidence type="ECO:0000313" key="8">
    <source>
        <dbReference type="EMBL" id="RSU09057.1"/>
    </source>
</evidence>
<evidence type="ECO:0000259" key="7">
    <source>
        <dbReference type="Pfam" id="PF02826"/>
    </source>
</evidence>
<evidence type="ECO:0000256" key="4">
    <source>
        <dbReference type="ARBA" id="ARBA00023027"/>
    </source>
</evidence>
<dbReference type="SUPFAM" id="SSF52283">
    <property type="entry name" value="Formate/glycerate dehydrogenase catalytic domain-like"/>
    <property type="match status" value="1"/>
</dbReference>
<dbReference type="PROSITE" id="PS00670">
    <property type="entry name" value="D_2_HYDROXYACID_DH_2"/>
    <property type="match status" value="1"/>
</dbReference>
<evidence type="ECO:0000259" key="6">
    <source>
        <dbReference type="Pfam" id="PF00389"/>
    </source>
</evidence>
<dbReference type="InterPro" id="IPR029753">
    <property type="entry name" value="D-isomer_DH_CS"/>
</dbReference>
<dbReference type="PANTHER" id="PTHR42789:SF1">
    <property type="entry name" value="D-ISOMER SPECIFIC 2-HYDROXYACID DEHYDROGENASE FAMILY PROTEIN (AFU_ORTHOLOGUE AFUA_6G10090)"/>
    <property type="match status" value="1"/>
</dbReference>